<protein>
    <submittedName>
        <fullName evidence="2">DUF4145 domain-containing protein</fullName>
    </submittedName>
</protein>
<dbReference type="InterPro" id="IPR025285">
    <property type="entry name" value="DUF4145"/>
</dbReference>
<name>A0A975UCF2_9VIBR</name>
<dbReference type="EMBL" id="CP076643">
    <property type="protein sequence ID" value="QXO19195.1"/>
    <property type="molecule type" value="Genomic_DNA"/>
</dbReference>
<keyword evidence="3" id="KW-1185">Reference proteome</keyword>
<gene>
    <name evidence="2" type="ORF">KNV97_13490</name>
</gene>
<dbReference type="Pfam" id="PF13643">
    <property type="entry name" value="DUF4145"/>
    <property type="match status" value="1"/>
</dbReference>
<reference evidence="2" key="1">
    <citation type="submission" date="2021-06" db="EMBL/GenBank/DDBJ databases">
        <title>Vibrio nov. sp., novel gut bacterium isolated from Yellow Sea oyster.</title>
        <authorList>
            <person name="Muhammad N."/>
            <person name="Nguyen T.H."/>
            <person name="Lee Y.-J."/>
            <person name="Ko J."/>
            <person name="Kim S.-G."/>
        </authorList>
    </citation>
    <scope>NUCLEOTIDE SEQUENCE</scope>
    <source>
        <strain evidence="2">OG9-811</strain>
    </source>
</reference>
<accession>A0A975UCF2</accession>
<dbReference type="AlphaFoldDB" id="A0A975UCF2"/>
<dbReference type="KEGG" id="vos:KNV97_13490"/>
<dbReference type="Proteomes" id="UP000694232">
    <property type="component" value="Chromosome 1"/>
</dbReference>
<proteinExistence type="predicted"/>
<evidence type="ECO:0000313" key="3">
    <source>
        <dbReference type="Proteomes" id="UP000694232"/>
    </source>
</evidence>
<organism evidence="2 3">
    <name type="scientific">Vibrio ostreae</name>
    <dbReference type="NCBI Taxonomy" id="2841925"/>
    <lineage>
        <taxon>Bacteria</taxon>
        <taxon>Pseudomonadati</taxon>
        <taxon>Pseudomonadota</taxon>
        <taxon>Gammaproteobacteria</taxon>
        <taxon>Vibrionales</taxon>
        <taxon>Vibrionaceae</taxon>
        <taxon>Vibrio</taxon>
    </lineage>
</organism>
<sequence>MVFSWQCPYCNHNATITNEQHSTVHHTFHLNNKHDESLRLLTNAIVCPNPICREYSITAELGIANRSALYKLEYSLASWTLRPLSKAKPLPDYIPKAVIADYEEACLIKDLSPKSSATLARRCLQGILRDFWNVKPARLVDEIKSIQDKVDPITWQSIDAIRNVGNIGAHMEKDINVIVDVDPDEAQLLIGLLEHLIKEWYINRHERKQQMEALIGVAKQKQEARHNTKVEE</sequence>
<dbReference type="RefSeq" id="WP_218563343.1">
    <property type="nucleotide sequence ID" value="NZ_CP076643.1"/>
</dbReference>
<feature type="domain" description="DUF4145" evidence="1">
    <location>
        <begin position="104"/>
        <end position="191"/>
    </location>
</feature>
<evidence type="ECO:0000259" key="1">
    <source>
        <dbReference type="Pfam" id="PF13643"/>
    </source>
</evidence>
<evidence type="ECO:0000313" key="2">
    <source>
        <dbReference type="EMBL" id="QXO19195.1"/>
    </source>
</evidence>